<feature type="domain" description="L,D-TPase catalytic" evidence="8">
    <location>
        <begin position="95"/>
        <end position="229"/>
    </location>
</feature>
<dbReference type="SUPFAM" id="SSF141523">
    <property type="entry name" value="L,D-transpeptidase catalytic domain-like"/>
    <property type="match status" value="1"/>
</dbReference>
<evidence type="ECO:0000256" key="5">
    <source>
        <dbReference type="ARBA" id="ARBA00023316"/>
    </source>
</evidence>
<feature type="active site" description="Proton donor/acceptor" evidence="6">
    <location>
        <position position="173"/>
    </location>
</feature>
<evidence type="ECO:0000256" key="6">
    <source>
        <dbReference type="PROSITE-ProRule" id="PRU01373"/>
    </source>
</evidence>
<dbReference type="UniPathway" id="UPA00219"/>
<organism evidence="9 10">
    <name type="scientific">Candidatus Chisholmbacteria bacterium RIFCSPHIGHO2_01_FULL_48_12</name>
    <dbReference type="NCBI Taxonomy" id="1797589"/>
    <lineage>
        <taxon>Bacteria</taxon>
        <taxon>Candidatus Chisholmiibacteriota</taxon>
    </lineage>
</organism>
<dbReference type="GO" id="GO:0005576">
    <property type="term" value="C:extracellular region"/>
    <property type="evidence" value="ECO:0007669"/>
    <property type="project" value="TreeGrafter"/>
</dbReference>
<dbReference type="CDD" id="cd16913">
    <property type="entry name" value="YkuD_like"/>
    <property type="match status" value="1"/>
</dbReference>
<dbReference type="InterPro" id="IPR005490">
    <property type="entry name" value="LD_TPept_cat_dom"/>
</dbReference>
<dbReference type="Gene3D" id="2.40.440.10">
    <property type="entry name" value="L,D-transpeptidase catalytic domain-like"/>
    <property type="match status" value="1"/>
</dbReference>
<feature type="active site" description="Nucleophile" evidence="6">
    <location>
        <position position="189"/>
    </location>
</feature>
<evidence type="ECO:0000256" key="2">
    <source>
        <dbReference type="ARBA" id="ARBA00022679"/>
    </source>
</evidence>
<evidence type="ECO:0000259" key="8">
    <source>
        <dbReference type="PROSITE" id="PS52029"/>
    </source>
</evidence>
<feature type="transmembrane region" description="Helical" evidence="7">
    <location>
        <begin position="12"/>
        <end position="29"/>
    </location>
</feature>
<dbReference type="GO" id="GO:0071555">
    <property type="term" value="P:cell wall organization"/>
    <property type="evidence" value="ECO:0007669"/>
    <property type="project" value="UniProtKB-UniRule"/>
</dbReference>
<evidence type="ECO:0000256" key="7">
    <source>
        <dbReference type="SAM" id="Phobius"/>
    </source>
</evidence>
<dbReference type="AlphaFoldDB" id="A0A1G1VV78"/>
<reference evidence="9 10" key="1">
    <citation type="journal article" date="2016" name="Nat. Commun.">
        <title>Thousands of microbial genomes shed light on interconnected biogeochemical processes in an aquifer system.</title>
        <authorList>
            <person name="Anantharaman K."/>
            <person name="Brown C.T."/>
            <person name="Hug L.A."/>
            <person name="Sharon I."/>
            <person name="Castelle C.J."/>
            <person name="Probst A.J."/>
            <person name="Thomas B.C."/>
            <person name="Singh A."/>
            <person name="Wilkins M.J."/>
            <person name="Karaoz U."/>
            <person name="Brodie E.L."/>
            <person name="Williams K.H."/>
            <person name="Hubbard S.S."/>
            <person name="Banfield J.F."/>
        </authorList>
    </citation>
    <scope>NUCLEOTIDE SEQUENCE [LARGE SCALE GENOMIC DNA]</scope>
</reference>
<accession>A0A1G1VV78</accession>
<keyword evidence="3 6" id="KW-0133">Cell shape</keyword>
<dbReference type="PANTHER" id="PTHR30582">
    <property type="entry name" value="L,D-TRANSPEPTIDASE"/>
    <property type="match status" value="1"/>
</dbReference>
<keyword evidence="7" id="KW-0812">Transmembrane</keyword>
<evidence type="ECO:0000313" key="9">
    <source>
        <dbReference type="EMBL" id="OGY19214.1"/>
    </source>
</evidence>
<comment type="caution">
    <text evidence="9">The sequence shown here is derived from an EMBL/GenBank/DDBJ whole genome shotgun (WGS) entry which is preliminary data.</text>
</comment>
<dbReference type="PANTHER" id="PTHR30582:SF2">
    <property type="entry name" value="L,D-TRANSPEPTIDASE YCIB-RELATED"/>
    <property type="match status" value="1"/>
</dbReference>
<dbReference type="Pfam" id="PF03734">
    <property type="entry name" value="YkuD"/>
    <property type="match status" value="1"/>
</dbReference>
<dbReference type="InterPro" id="IPR038063">
    <property type="entry name" value="Transpep_catalytic_dom"/>
</dbReference>
<gene>
    <name evidence="9" type="ORF">A2784_04185</name>
</gene>
<dbReference type="InterPro" id="IPR050979">
    <property type="entry name" value="LD-transpeptidase"/>
</dbReference>
<dbReference type="GO" id="GO:0016740">
    <property type="term" value="F:transferase activity"/>
    <property type="evidence" value="ECO:0007669"/>
    <property type="project" value="UniProtKB-KW"/>
</dbReference>
<keyword evidence="7" id="KW-0472">Membrane</keyword>
<sequence length="235" mass="25595">MVRVKQAGGHKWIRIGIIGASLILAAGVFKASVKPEAAILPAACGQQPRSQAEAGGFAADSIAWWNGQQITPLSQELPAATALATVLGEATGEEKWIEVDLTNQRIKAHEGDRVVYDFPMSSGKFVKTPTGEYRIWSKFKYTKMEGGVKGTGTYYYLPNVPYTMYFYQGFGIHGTYWHNNFGTPMSHGCVNVAIPHAEKLFYWAGPAMDAETNALRATTDNPGARVVVHGKTPVN</sequence>
<comment type="pathway">
    <text evidence="1 6">Cell wall biogenesis; peptidoglycan biosynthesis.</text>
</comment>
<dbReference type="GO" id="GO:0071972">
    <property type="term" value="F:peptidoglycan L,D-transpeptidase activity"/>
    <property type="evidence" value="ECO:0007669"/>
    <property type="project" value="TreeGrafter"/>
</dbReference>
<dbReference type="STRING" id="1797589.A2784_04185"/>
<dbReference type="PROSITE" id="PS52029">
    <property type="entry name" value="LD_TPASE"/>
    <property type="match status" value="1"/>
</dbReference>
<dbReference type="GO" id="GO:0018104">
    <property type="term" value="P:peptidoglycan-protein cross-linking"/>
    <property type="evidence" value="ECO:0007669"/>
    <property type="project" value="TreeGrafter"/>
</dbReference>
<keyword evidence="5 6" id="KW-0961">Cell wall biogenesis/degradation</keyword>
<keyword evidence="4 6" id="KW-0573">Peptidoglycan synthesis</keyword>
<dbReference type="GO" id="GO:0008360">
    <property type="term" value="P:regulation of cell shape"/>
    <property type="evidence" value="ECO:0007669"/>
    <property type="project" value="UniProtKB-UniRule"/>
</dbReference>
<evidence type="ECO:0000256" key="1">
    <source>
        <dbReference type="ARBA" id="ARBA00004752"/>
    </source>
</evidence>
<proteinExistence type="predicted"/>
<evidence type="ECO:0000256" key="3">
    <source>
        <dbReference type="ARBA" id="ARBA00022960"/>
    </source>
</evidence>
<protein>
    <recommendedName>
        <fullName evidence="8">L,D-TPase catalytic domain-containing protein</fullName>
    </recommendedName>
</protein>
<dbReference type="Proteomes" id="UP000177324">
    <property type="component" value="Unassembled WGS sequence"/>
</dbReference>
<evidence type="ECO:0000256" key="4">
    <source>
        <dbReference type="ARBA" id="ARBA00022984"/>
    </source>
</evidence>
<keyword evidence="7" id="KW-1133">Transmembrane helix</keyword>
<name>A0A1G1VV78_9BACT</name>
<evidence type="ECO:0000313" key="10">
    <source>
        <dbReference type="Proteomes" id="UP000177324"/>
    </source>
</evidence>
<keyword evidence="2" id="KW-0808">Transferase</keyword>
<dbReference type="EMBL" id="MHCH01000001">
    <property type="protein sequence ID" value="OGY19214.1"/>
    <property type="molecule type" value="Genomic_DNA"/>
</dbReference>